<dbReference type="STRING" id="662755.CRES_0582"/>
<evidence type="ECO:0000313" key="3">
    <source>
        <dbReference type="EMBL" id="AEI08943.1"/>
    </source>
</evidence>
<accession>F8DZ02</accession>
<dbReference type="InterPro" id="IPR001296">
    <property type="entry name" value="Glyco_trans_1"/>
</dbReference>
<dbReference type="AlphaFoldDB" id="F8DZ02"/>
<dbReference type="eggNOG" id="COG0438">
    <property type="taxonomic scope" value="Bacteria"/>
</dbReference>
<dbReference type="CDD" id="cd03794">
    <property type="entry name" value="GT4_WbuB-like"/>
    <property type="match status" value="1"/>
</dbReference>
<sequence>MIPYKNRDIEAKQLKMLLLTHGWVPENGVPQRRWLWLTRVLRRQDIDVDVISTSRQRPISHVPSDADSSDVLCRSSKWNRGEYGEWVYIPKVFNLGNSLTARALGQVLDGASQLGAAFAEYGLKRSARPDLIVGTVPVLPTAFTTWLIARLLHRPYVIDLRDAWPDLLEVPEKWNSSVGVPSFRERLFTLAPFKAGLSVGARALWRILEKADGVVVTSEAHKQHLHEKWENHPEGSWVEHQIFREAKGTSSNQQREERLKQHRIEVVRNVFTSGLSVTHRTREARPDDSLRVLYAGTVGRAQDIQNALRAAGLVQQQGSTVSLRIVGRGAAWDACVELSKQLHLHSVEFIPHVSASELLKHYEWADTALVHLTDWEPLNLAIPSKTYELMSSGIPITAVGRGALAELVNCFGAGVCVEPNNPEKLSSTWLNMIQTGTSTIARPPSEEWDIDAVRSDAEIKLIRLISDIALNRKK</sequence>
<gene>
    <name evidence="3" type="ordered locus">CRES_0582</name>
</gene>
<protein>
    <submittedName>
        <fullName evidence="3">Glycosyl transferase</fullName>
    </submittedName>
</protein>
<keyword evidence="1 3" id="KW-0808">Transferase</keyword>
<dbReference type="KEGG" id="crd:CRES_0582"/>
<dbReference type="Gene3D" id="3.40.50.2000">
    <property type="entry name" value="Glycogen Phosphorylase B"/>
    <property type="match status" value="2"/>
</dbReference>
<dbReference type="Pfam" id="PF00534">
    <property type="entry name" value="Glycos_transf_1"/>
    <property type="match status" value="1"/>
</dbReference>
<keyword evidence="4" id="KW-1185">Reference proteome</keyword>
<name>F8DZ02_CORRG</name>
<dbReference type="EMBL" id="CP002857">
    <property type="protein sequence ID" value="AEI08943.1"/>
    <property type="molecule type" value="Genomic_DNA"/>
</dbReference>
<evidence type="ECO:0000313" key="4">
    <source>
        <dbReference type="Proteomes" id="UP000000492"/>
    </source>
</evidence>
<dbReference type="HOGENOM" id="CLU_009583_11_2_11"/>
<evidence type="ECO:0000259" key="2">
    <source>
        <dbReference type="Pfam" id="PF00534"/>
    </source>
</evidence>
<dbReference type="GO" id="GO:0009103">
    <property type="term" value="P:lipopolysaccharide biosynthetic process"/>
    <property type="evidence" value="ECO:0007669"/>
    <property type="project" value="TreeGrafter"/>
</dbReference>
<feature type="domain" description="Glycosyl transferase family 1" evidence="2">
    <location>
        <begin position="280"/>
        <end position="426"/>
    </location>
</feature>
<dbReference type="Proteomes" id="UP000000492">
    <property type="component" value="Chromosome"/>
</dbReference>
<dbReference type="PANTHER" id="PTHR46401:SF2">
    <property type="entry name" value="GLYCOSYLTRANSFERASE WBBK-RELATED"/>
    <property type="match status" value="1"/>
</dbReference>
<proteinExistence type="predicted"/>
<dbReference type="PANTHER" id="PTHR46401">
    <property type="entry name" value="GLYCOSYLTRANSFERASE WBBK-RELATED"/>
    <property type="match status" value="1"/>
</dbReference>
<reference evidence="3 4" key="1">
    <citation type="journal article" date="2012" name="BMC Genomics">
        <title>Complete genome sequence, lifestyle, and multi-drug resistance of the human pathogen Corynebacterium resistens DSM 45100 isolated from blood samples of a leukemia patient.</title>
        <authorList>
            <person name="Schroder J."/>
            <person name="Maus I."/>
            <person name="Meyer K."/>
            <person name="Wordemann S."/>
            <person name="Blom J."/>
            <person name="Jaenicke S."/>
            <person name="Schneider J."/>
            <person name="Trost E."/>
            <person name="Tauch A."/>
        </authorList>
    </citation>
    <scope>NUCLEOTIDE SEQUENCE [LARGE SCALE GENOMIC DNA]</scope>
    <source>
        <strain evidence="4">DSM 45100 / JCM 12819 / CCUG 50093 / GTC 2026 / SICGH 158</strain>
    </source>
</reference>
<organism evidence="3 4">
    <name type="scientific">Corynebacterium resistens (strain DSM 45100 / JCM 12819 / GTC 2026 / SICGH 158)</name>
    <dbReference type="NCBI Taxonomy" id="662755"/>
    <lineage>
        <taxon>Bacteria</taxon>
        <taxon>Bacillati</taxon>
        <taxon>Actinomycetota</taxon>
        <taxon>Actinomycetes</taxon>
        <taxon>Mycobacteriales</taxon>
        <taxon>Corynebacteriaceae</taxon>
        <taxon>Corynebacterium</taxon>
    </lineage>
</organism>
<evidence type="ECO:0000256" key="1">
    <source>
        <dbReference type="ARBA" id="ARBA00022679"/>
    </source>
</evidence>
<dbReference type="GO" id="GO:0016757">
    <property type="term" value="F:glycosyltransferase activity"/>
    <property type="evidence" value="ECO:0007669"/>
    <property type="project" value="InterPro"/>
</dbReference>
<dbReference type="SUPFAM" id="SSF53756">
    <property type="entry name" value="UDP-Glycosyltransferase/glycogen phosphorylase"/>
    <property type="match status" value="1"/>
</dbReference>